<dbReference type="Gene3D" id="1.20.5.170">
    <property type="match status" value="1"/>
</dbReference>
<dbReference type="AlphaFoldDB" id="A0A7S2EXK3"/>
<dbReference type="SMART" id="SM00338">
    <property type="entry name" value="BRLZ"/>
    <property type="match status" value="1"/>
</dbReference>
<feature type="coiled-coil region" evidence="7">
    <location>
        <begin position="91"/>
        <end position="143"/>
    </location>
</feature>
<evidence type="ECO:0000256" key="3">
    <source>
        <dbReference type="ARBA" id="ARBA00023125"/>
    </source>
</evidence>
<dbReference type="GO" id="GO:0000981">
    <property type="term" value="F:DNA-binding transcription factor activity, RNA polymerase II-specific"/>
    <property type="evidence" value="ECO:0007669"/>
    <property type="project" value="TreeGrafter"/>
</dbReference>
<dbReference type="PROSITE" id="PS00036">
    <property type="entry name" value="BZIP_BASIC"/>
    <property type="match status" value="1"/>
</dbReference>
<keyword evidence="4" id="KW-0804">Transcription</keyword>
<evidence type="ECO:0000256" key="7">
    <source>
        <dbReference type="SAM" id="Coils"/>
    </source>
</evidence>
<keyword evidence="1" id="KW-0832">Ubl conjugation</keyword>
<dbReference type="InterPro" id="IPR046347">
    <property type="entry name" value="bZIP_sf"/>
</dbReference>
<keyword evidence="3" id="KW-0238">DNA-binding</keyword>
<dbReference type="GO" id="GO:0005634">
    <property type="term" value="C:nucleus"/>
    <property type="evidence" value="ECO:0007669"/>
    <property type="project" value="TreeGrafter"/>
</dbReference>
<dbReference type="SUPFAM" id="SSF57959">
    <property type="entry name" value="Leucine zipper domain"/>
    <property type="match status" value="1"/>
</dbReference>
<dbReference type="GO" id="GO:0000977">
    <property type="term" value="F:RNA polymerase II transcription regulatory region sequence-specific DNA binding"/>
    <property type="evidence" value="ECO:0007669"/>
    <property type="project" value="TreeGrafter"/>
</dbReference>
<evidence type="ECO:0000256" key="5">
    <source>
        <dbReference type="ARBA" id="ARBA00023242"/>
    </source>
</evidence>
<evidence type="ECO:0000259" key="9">
    <source>
        <dbReference type="PROSITE" id="PS50217"/>
    </source>
</evidence>
<name>A0A7S2EXK3_TRICV</name>
<reference evidence="10" key="1">
    <citation type="submission" date="2021-01" db="EMBL/GenBank/DDBJ databases">
        <authorList>
            <person name="Corre E."/>
            <person name="Pelletier E."/>
            <person name="Niang G."/>
            <person name="Scheremetjew M."/>
            <person name="Finn R."/>
            <person name="Kale V."/>
            <person name="Holt S."/>
            <person name="Cochrane G."/>
            <person name="Meng A."/>
            <person name="Brown T."/>
            <person name="Cohen L."/>
        </authorList>
    </citation>
    <scope>NUCLEOTIDE SEQUENCE</scope>
    <source>
        <strain evidence="10">Grunow 1884</strain>
    </source>
</reference>
<dbReference type="PANTHER" id="PTHR46542">
    <property type="entry name" value="X-BOX BINDING PROTEIN 1"/>
    <property type="match status" value="1"/>
</dbReference>
<keyword evidence="7" id="KW-0175">Coiled coil</keyword>
<dbReference type="InterPro" id="IPR052470">
    <property type="entry name" value="ER_Stress-Reg_TF"/>
</dbReference>
<protein>
    <recommendedName>
        <fullName evidence="6">X-box-binding protein 1</fullName>
    </recommendedName>
</protein>
<sequence length="276" mass="31036">MVSNKMSAVTIQMVKASAEGDRVCQEVNKLMATSPTRDVLFGPLTPTNEIRSPQNHTPDLSGVISSYQGRKRKSVVDEKRMKRVMANRRSARESRERRKVLQEKLEESVSKLSSDHAKLHRENEQLRKQIKEMIEAKKEEEDIGSLPGTSYLEERHQKEETVVSQGVEASASINSLDPLPDHQGSATRQPKQPLHLGLQPMQNLDLNGLLSLRAVQRSWVAEAAPQQWLQSDIQSLLHSNKHQILAALAATRPPALHIPDLTVGHNSPYRNFSFHC</sequence>
<evidence type="ECO:0000313" key="10">
    <source>
        <dbReference type="EMBL" id="CAD9360259.1"/>
    </source>
</evidence>
<evidence type="ECO:0000256" key="6">
    <source>
        <dbReference type="ARBA" id="ARBA00040165"/>
    </source>
</evidence>
<dbReference type="InterPro" id="IPR004827">
    <property type="entry name" value="bZIP"/>
</dbReference>
<proteinExistence type="predicted"/>
<keyword evidence="2" id="KW-0805">Transcription regulation</keyword>
<evidence type="ECO:0000256" key="1">
    <source>
        <dbReference type="ARBA" id="ARBA00022843"/>
    </source>
</evidence>
<keyword evidence="5" id="KW-0539">Nucleus</keyword>
<feature type="region of interest" description="Disordered" evidence="8">
    <location>
        <begin position="45"/>
        <end position="64"/>
    </location>
</feature>
<evidence type="ECO:0000256" key="8">
    <source>
        <dbReference type="SAM" id="MobiDB-lite"/>
    </source>
</evidence>
<organism evidence="10">
    <name type="scientific">Trieres chinensis</name>
    <name type="common">Marine centric diatom</name>
    <name type="synonym">Odontella sinensis</name>
    <dbReference type="NCBI Taxonomy" id="1514140"/>
    <lineage>
        <taxon>Eukaryota</taxon>
        <taxon>Sar</taxon>
        <taxon>Stramenopiles</taxon>
        <taxon>Ochrophyta</taxon>
        <taxon>Bacillariophyta</taxon>
        <taxon>Mediophyceae</taxon>
        <taxon>Biddulphiophycidae</taxon>
        <taxon>Eupodiscales</taxon>
        <taxon>Parodontellaceae</taxon>
        <taxon>Trieres</taxon>
    </lineage>
</organism>
<dbReference type="PROSITE" id="PS50217">
    <property type="entry name" value="BZIP"/>
    <property type="match status" value="1"/>
</dbReference>
<feature type="domain" description="BZIP" evidence="9">
    <location>
        <begin position="77"/>
        <end position="133"/>
    </location>
</feature>
<evidence type="ECO:0000256" key="2">
    <source>
        <dbReference type="ARBA" id="ARBA00023015"/>
    </source>
</evidence>
<dbReference type="PANTHER" id="PTHR46542:SF1">
    <property type="entry name" value="X-BOX BINDING PROTEIN 1"/>
    <property type="match status" value="1"/>
</dbReference>
<accession>A0A7S2EXK3</accession>
<dbReference type="Pfam" id="PF00170">
    <property type="entry name" value="bZIP_1"/>
    <property type="match status" value="1"/>
</dbReference>
<dbReference type="EMBL" id="HBGO01035600">
    <property type="protein sequence ID" value="CAD9360259.1"/>
    <property type="molecule type" value="Transcribed_RNA"/>
</dbReference>
<gene>
    <name evidence="10" type="ORF">OSIN01602_LOCUS20561</name>
</gene>
<evidence type="ECO:0000256" key="4">
    <source>
        <dbReference type="ARBA" id="ARBA00023163"/>
    </source>
</evidence>